<dbReference type="EMBL" id="JAPTHD010000002">
    <property type="protein sequence ID" value="MDV5823425.1"/>
    <property type="molecule type" value="Genomic_DNA"/>
</dbReference>
<accession>A0ABU3ZV89</accession>
<dbReference type="Gene3D" id="3.90.105.50">
    <property type="match status" value="1"/>
</dbReference>
<reference evidence="3" key="1">
    <citation type="journal article" date="2022" name="J Environ Chem Eng">
        <title>Biodegradation of petroleum oil using a constructed nonpathogenic and heavy metal-tolerant bacterial consortium isolated from marine sponges.</title>
        <authorList>
            <person name="Dechsakulwatana C."/>
            <person name="Rungsihiranrut A."/>
            <person name="Muangchinda C."/>
            <person name="Ningthoujam R."/>
            <person name="Klankeo P."/>
            <person name="Pinyakong O."/>
        </authorList>
    </citation>
    <scope>NUCLEOTIDE SEQUENCE [LARGE SCALE GENOMIC DNA]</scope>
    <source>
        <strain evidence="3">MO2-4</strain>
    </source>
</reference>
<dbReference type="InterPro" id="IPR010093">
    <property type="entry name" value="SinI_DNA-bd"/>
</dbReference>
<comment type="caution">
    <text evidence="2">The sequence shown here is derived from an EMBL/GenBank/DDBJ whole genome shotgun (WGS) entry which is preliminary data.</text>
</comment>
<feature type="domain" description="Helix-turn-helix" evidence="1">
    <location>
        <begin position="21"/>
        <end position="67"/>
    </location>
</feature>
<dbReference type="Pfam" id="PF12728">
    <property type="entry name" value="HTH_17"/>
    <property type="match status" value="1"/>
</dbReference>
<dbReference type="Proteomes" id="UP001185984">
    <property type="component" value="Unassembled WGS sequence"/>
</dbReference>
<organism evidence="2 3">
    <name type="scientific">Sphingobium naphthae</name>
    <dbReference type="NCBI Taxonomy" id="1886786"/>
    <lineage>
        <taxon>Bacteria</taxon>
        <taxon>Pseudomonadati</taxon>
        <taxon>Pseudomonadota</taxon>
        <taxon>Alphaproteobacteria</taxon>
        <taxon>Sphingomonadales</taxon>
        <taxon>Sphingomonadaceae</taxon>
        <taxon>Sphingobium</taxon>
    </lineage>
</organism>
<proteinExistence type="predicted"/>
<evidence type="ECO:0000259" key="1">
    <source>
        <dbReference type="Pfam" id="PF12728"/>
    </source>
</evidence>
<keyword evidence="3" id="KW-1185">Reference proteome</keyword>
<name>A0ABU3ZV89_9SPHN</name>
<protein>
    <submittedName>
        <fullName evidence="2">Helix-turn-helix domain-containing protein</fullName>
    </submittedName>
</protein>
<dbReference type="InterPro" id="IPR041657">
    <property type="entry name" value="HTH_17"/>
</dbReference>
<dbReference type="NCBIfam" id="TIGR01764">
    <property type="entry name" value="excise"/>
    <property type="match status" value="1"/>
</dbReference>
<sequence>MSGPSDDSAPRKYGTDPLTVRIPEACRLTGIGRSKLYELIAEGSIEIVKVGGMTLVSFESLKRLIADARERRAI</sequence>
<dbReference type="InterPro" id="IPR038148">
    <property type="entry name" value="Tn1545/Tn916_Xis"/>
</dbReference>
<evidence type="ECO:0000313" key="3">
    <source>
        <dbReference type="Proteomes" id="UP001185984"/>
    </source>
</evidence>
<evidence type="ECO:0000313" key="2">
    <source>
        <dbReference type="EMBL" id="MDV5823425.1"/>
    </source>
</evidence>
<dbReference type="RefSeq" id="WP_317516406.1">
    <property type="nucleotide sequence ID" value="NZ_JAPTHD010000002.1"/>
</dbReference>
<gene>
    <name evidence="2" type="ORF">O0R41_07430</name>
</gene>